<sequence>MIPIDFPLSDDVIFRILQLLEGKDVRSFGNICRRFRRLILQNKGKLPTAEITWHEAYLEFGSKIILRRSEAHSAWQQKQRETSSVVNRWIFTKNEFLSNFANLFVVISPNVMHVTCKRLDEHTAQIIRKSIGNMWGKKFCLRMDDCSLGENALRSLFTHISPFALHLTGKYDRSVISDQVLPLSTLFSLYIDWNEFDLKMRTRISVMSLRKILNNWFERYSDDQSVRPIEDYENKDFLIKIPKCVIDYNDFIEFFKKLTRCPHGTYEKIYMFDVPKTLILAIAKYLSTLDQWPQTWVEEGLCSWNNVQRGHFLSCHCHGIYADDLPSDASQLCDRIKLYSTASVYVPQWPGQQTKRLLHVNIVLNAF</sequence>
<evidence type="ECO:0000313" key="2">
    <source>
        <dbReference type="EMBL" id="KAJ1367548.1"/>
    </source>
</evidence>
<reference evidence="2" key="1">
    <citation type="submission" date="2021-06" db="EMBL/GenBank/DDBJ databases">
        <title>Parelaphostrongylus tenuis whole genome reference sequence.</title>
        <authorList>
            <person name="Garwood T.J."/>
            <person name="Larsen P.A."/>
            <person name="Fountain-Jones N.M."/>
            <person name="Garbe J.R."/>
            <person name="Macchietto M.G."/>
            <person name="Kania S.A."/>
            <person name="Gerhold R.W."/>
            <person name="Richards J.E."/>
            <person name="Wolf T.M."/>
        </authorList>
    </citation>
    <scope>NUCLEOTIDE SEQUENCE</scope>
    <source>
        <strain evidence="2">MNPRO001-30</strain>
        <tissue evidence="2">Meninges</tissue>
    </source>
</reference>
<dbReference type="Proteomes" id="UP001196413">
    <property type="component" value="Unassembled WGS sequence"/>
</dbReference>
<dbReference type="EMBL" id="JAHQIW010005944">
    <property type="protein sequence ID" value="KAJ1367548.1"/>
    <property type="molecule type" value="Genomic_DNA"/>
</dbReference>
<gene>
    <name evidence="2" type="ORF">KIN20_028482</name>
</gene>
<dbReference type="Pfam" id="PF00646">
    <property type="entry name" value="F-box"/>
    <property type="match status" value="1"/>
</dbReference>
<proteinExistence type="predicted"/>
<dbReference type="SUPFAM" id="SSF81383">
    <property type="entry name" value="F-box domain"/>
    <property type="match status" value="1"/>
</dbReference>
<evidence type="ECO:0000259" key="1">
    <source>
        <dbReference type="Pfam" id="PF00646"/>
    </source>
</evidence>
<accession>A0AAD5R1B7</accession>
<feature type="domain" description="F-box" evidence="1">
    <location>
        <begin position="8"/>
        <end position="41"/>
    </location>
</feature>
<dbReference type="CDD" id="cd09917">
    <property type="entry name" value="F-box_SF"/>
    <property type="match status" value="1"/>
</dbReference>
<comment type="caution">
    <text evidence="2">The sequence shown here is derived from an EMBL/GenBank/DDBJ whole genome shotgun (WGS) entry which is preliminary data.</text>
</comment>
<organism evidence="2 3">
    <name type="scientific">Parelaphostrongylus tenuis</name>
    <name type="common">Meningeal worm</name>
    <dbReference type="NCBI Taxonomy" id="148309"/>
    <lineage>
        <taxon>Eukaryota</taxon>
        <taxon>Metazoa</taxon>
        <taxon>Ecdysozoa</taxon>
        <taxon>Nematoda</taxon>
        <taxon>Chromadorea</taxon>
        <taxon>Rhabditida</taxon>
        <taxon>Rhabditina</taxon>
        <taxon>Rhabditomorpha</taxon>
        <taxon>Strongyloidea</taxon>
        <taxon>Metastrongylidae</taxon>
        <taxon>Parelaphostrongylus</taxon>
    </lineage>
</organism>
<dbReference type="InterPro" id="IPR036047">
    <property type="entry name" value="F-box-like_dom_sf"/>
</dbReference>
<dbReference type="InterPro" id="IPR001810">
    <property type="entry name" value="F-box_dom"/>
</dbReference>
<dbReference type="AlphaFoldDB" id="A0AAD5R1B7"/>
<protein>
    <recommendedName>
        <fullName evidence="1">F-box domain-containing protein</fullName>
    </recommendedName>
</protein>
<name>A0AAD5R1B7_PARTN</name>
<keyword evidence="3" id="KW-1185">Reference proteome</keyword>
<evidence type="ECO:0000313" key="3">
    <source>
        <dbReference type="Proteomes" id="UP001196413"/>
    </source>
</evidence>